<dbReference type="Proteomes" id="UP000038045">
    <property type="component" value="Unplaced"/>
</dbReference>
<sequence>MDHSGLMTTSLHKKSNAAEVLRRRQAAEKELEMKLQQKMKEKAERLKRAAEAKDQELKEKARKMHEKELLKQKLVLDRRAAQLEQDRTKKMEILNRAHTAASRLSVTKSSTSSPQKKVYAFGSSTPRDLAYLEKLSKEQKVYNNRLVAPASSSGRSSIIGSNNCSPNKITVKNGIGNSMTTSMYVSPTQKKSTPLQRSPLNAVPLRKVLPQPNGSPKNDIKPRVQNNSTSKGILGSSMTQSMYTPRSAIGARSNTTLKANNITPQIKNVPKPKVAPMPIKSQPRVSLPPAKKSGTHEKNKIKINGNIKEEEDKKKENVNIIKKEVVKEETIVNEPAVEVTTPDLFEPAKEINLDGCETAEEINLFEEPIKEIKAVITSNIDLENVESISEGNAEIILDEDKVIEEPVIMNVVAVEDECKKKEESVRVETVIENVEISKMDDGHSPEPGFVEENKFDSGVDSETANDNNDHLPRQSFGVSSLTSAISKLSINSEMSTTVTTRRNEEVPLSHSCSSSSSSEDINTSRAPLALDINEKIRNVNEERESRKAKLTALLKRSRNVVSDSVKVNTNNTIINGESNVEVLKTKPTITDLPTISDLGLSNNVAKTLEKFKYKKAFNSENTSAASTPVVERSIAEELSSVGVNLPGQPTTYEFAPPEDPKVGNFQQTART</sequence>
<organism evidence="3 4">
    <name type="scientific">Parastrongyloides trichosuri</name>
    <name type="common">Possum-specific nematode worm</name>
    <dbReference type="NCBI Taxonomy" id="131310"/>
    <lineage>
        <taxon>Eukaryota</taxon>
        <taxon>Metazoa</taxon>
        <taxon>Ecdysozoa</taxon>
        <taxon>Nematoda</taxon>
        <taxon>Chromadorea</taxon>
        <taxon>Rhabditida</taxon>
        <taxon>Tylenchina</taxon>
        <taxon>Panagrolaimomorpha</taxon>
        <taxon>Strongyloidoidea</taxon>
        <taxon>Strongyloididae</taxon>
        <taxon>Parastrongyloides</taxon>
    </lineage>
</organism>
<feature type="region of interest" description="Disordered" evidence="2">
    <location>
        <begin position="184"/>
        <end position="239"/>
    </location>
</feature>
<feature type="region of interest" description="Disordered" evidence="2">
    <location>
        <begin position="252"/>
        <end position="298"/>
    </location>
</feature>
<evidence type="ECO:0000313" key="4">
    <source>
        <dbReference type="WBParaSite" id="PTRK_0001541200.1"/>
    </source>
</evidence>
<feature type="compositionally biased region" description="Low complexity" evidence="2">
    <location>
        <begin position="509"/>
        <end position="518"/>
    </location>
</feature>
<dbReference type="AlphaFoldDB" id="A0A0N5A1B3"/>
<feature type="coiled-coil region" evidence="1">
    <location>
        <begin position="17"/>
        <end position="86"/>
    </location>
</feature>
<evidence type="ECO:0000256" key="1">
    <source>
        <dbReference type="SAM" id="Coils"/>
    </source>
</evidence>
<name>A0A0N5A1B3_PARTI</name>
<dbReference type="WBParaSite" id="PTRK_0001541200.1">
    <property type="protein sequence ID" value="PTRK_0001541200.1"/>
    <property type="gene ID" value="PTRK_0001541200"/>
</dbReference>
<accession>A0A0N5A1B3</accession>
<keyword evidence="3" id="KW-1185">Reference proteome</keyword>
<evidence type="ECO:0000256" key="2">
    <source>
        <dbReference type="SAM" id="MobiDB-lite"/>
    </source>
</evidence>
<reference evidence="4" key="1">
    <citation type="submission" date="2017-02" db="UniProtKB">
        <authorList>
            <consortium name="WormBaseParasite"/>
        </authorList>
    </citation>
    <scope>IDENTIFICATION</scope>
</reference>
<proteinExistence type="predicted"/>
<feature type="compositionally biased region" description="Polar residues" evidence="2">
    <location>
        <begin position="224"/>
        <end position="239"/>
    </location>
</feature>
<feature type="region of interest" description="Disordered" evidence="2">
    <location>
        <begin position="438"/>
        <end position="475"/>
    </location>
</feature>
<feature type="region of interest" description="Disordered" evidence="2">
    <location>
        <begin position="494"/>
        <end position="522"/>
    </location>
</feature>
<feature type="compositionally biased region" description="Polar residues" evidence="2">
    <location>
        <begin position="252"/>
        <end position="266"/>
    </location>
</feature>
<dbReference type="STRING" id="131310.A0A0N5A1B3"/>
<evidence type="ECO:0000313" key="3">
    <source>
        <dbReference type="Proteomes" id="UP000038045"/>
    </source>
</evidence>
<feature type="compositionally biased region" description="Polar residues" evidence="2">
    <location>
        <begin position="184"/>
        <end position="199"/>
    </location>
</feature>
<keyword evidence="1" id="KW-0175">Coiled coil</keyword>
<protein>
    <submittedName>
        <fullName evidence="4">MAP7 domain-containing protein 2</fullName>
    </submittedName>
</protein>
<feature type="region of interest" description="Disordered" evidence="2">
    <location>
        <begin position="650"/>
        <end position="671"/>
    </location>
</feature>